<dbReference type="PANTHER" id="PTHR45644">
    <property type="entry name" value="AAA ATPASE, PUTATIVE (AFU_ORTHOLOGUE AFUA_2G12920)-RELATED-RELATED"/>
    <property type="match status" value="1"/>
</dbReference>
<dbReference type="InterPro" id="IPR003959">
    <property type="entry name" value="ATPase_AAA_core"/>
</dbReference>
<keyword evidence="2" id="KW-0067">ATP-binding</keyword>
<dbReference type="GO" id="GO:0016887">
    <property type="term" value="F:ATP hydrolysis activity"/>
    <property type="evidence" value="ECO:0007669"/>
    <property type="project" value="InterPro"/>
</dbReference>
<dbReference type="InterPro" id="IPR003593">
    <property type="entry name" value="AAA+_ATPase"/>
</dbReference>
<accession>A0A0C3GYH4</accession>
<proteinExistence type="predicted"/>
<keyword evidence="1" id="KW-0547">Nucleotide-binding</keyword>
<dbReference type="OrthoDB" id="39734at2759"/>
<dbReference type="HOGENOM" id="CLU_000688_21_3_1"/>
<evidence type="ECO:0000313" key="5">
    <source>
        <dbReference type="Proteomes" id="UP000054321"/>
    </source>
</evidence>
<dbReference type="EMBL" id="KN832887">
    <property type="protein sequence ID" value="KIM95326.1"/>
    <property type="molecule type" value="Genomic_DNA"/>
</dbReference>
<dbReference type="GO" id="GO:0005524">
    <property type="term" value="F:ATP binding"/>
    <property type="evidence" value="ECO:0007669"/>
    <property type="project" value="UniProtKB-KW"/>
</dbReference>
<evidence type="ECO:0000259" key="3">
    <source>
        <dbReference type="SMART" id="SM00382"/>
    </source>
</evidence>
<gene>
    <name evidence="4" type="ORF">OIDMADRAFT_75438</name>
</gene>
<dbReference type="GO" id="GO:0005741">
    <property type="term" value="C:mitochondrial outer membrane"/>
    <property type="evidence" value="ECO:0007669"/>
    <property type="project" value="TreeGrafter"/>
</dbReference>
<reference evidence="5" key="2">
    <citation type="submission" date="2015-01" db="EMBL/GenBank/DDBJ databases">
        <title>Evolutionary Origins and Diversification of the Mycorrhizal Mutualists.</title>
        <authorList>
            <consortium name="DOE Joint Genome Institute"/>
            <consortium name="Mycorrhizal Genomics Consortium"/>
            <person name="Kohler A."/>
            <person name="Kuo A."/>
            <person name="Nagy L.G."/>
            <person name="Floudas D."/>
            <person name="Copeland A."/>
            <person name="Barry K.W."/>
            <person name="Cichocki N."/>
            <person name="Veneault-Fourrey C."/>
            <person name="LaButti K."/>
            <person name="Lindquist E.A."/>
            <person name="Lipzen A."/>
            <person name="Lundell T."/>
            <person name="Morin E."/>
            <person name="Murat C."/>
            <person name="Riley R."/>
            <person name="Ohm R."/>
            <person name="Sun H."/>
            <person name="Tunlid A."/>
            <person name="Henrissat B."/>
            <person name="Grigoriev I.V."/>
            <person name="Hibbett D.S."/>
            <person name="Martin F."/>
        </authorList>
    </citation>
    <scope>NUCLEOTIDE SEQUENCE [LARGE SCALE GENOMIC DNA]</scope>
    <source>
        <strain evidence="5">Zn</strain>
    </source>
</reference>
<dbReference type="InterPro" id="IPR027417">
    <property type="entry name" value="P-loop_NTPase"/>
</dbReference>
<protein>
    <recommendedName>
        <fullName evidence="3">AAA+ ATPase domain-containing protein</fullName>
    </recommendedName>
</protein>
<feature type="non-terminal residue" evidence="4">
    <location>
        <position position="231"/>
    </location>
</feature>
<feature type="domain" description="AAA+ ATPase" evidence="3">
    <location>
        <begin position="41"/>
        <end position="179"/>
    </location>
</feature>
<feature type="non-terminal residue" evidence="4">
    <location>
        <position position="1"/>
    </location>
</feature>
<evidence type="ECO:0000256" key="2">
    <source>
        <dbReference type="ARBA" id="ARBA00022840"/>
    </source>
</evidence>
<evidence type="ECO:0000313" key="4">
    <source>
        <dbReference type="EMBL" id="KIM95326.1"/>
    </source>
</evidence>
<dbReference type="SMART" id="SM00382">
    <property type="entry name" value="AAA"/>
    <property type="match status" value="1"/>
</dbReference>
<dbReference type="Gene3D" id="1.10.8.60">
    <property type="match status" value="1"/>
</dbReference>
<dbReference type="Proteomes" id="UP000054321">
    <property type="component" value="Unassembled WGS sequence"/>
</dbReference>
<dbReference type="PANTHER" id="PTHR45644:SF56">
    <property type="entry name" value="AAA ATPASE, PUTATIVE (AFU_ORTHOLOGUE AFUA_2G12920)-RELATED"/>
    <property type="match status" value="1"/>
</dbReference>
<evidence type="ECO:0000256" key="1">
    <source>
        <dbReference type="ARBA" id="ARBA00022741"/>
    </source>
</evidence>
<dbReference type="SUPFAM" id="SSF52540">
    <property type="entry name" value="P-loop containing nucleoside triphosphate hydrolases"/>
    <property type="match status" value="1"/>
</dbReference>
<dbReference type="InParanoid" id="A0A0C3GYH4"/>
<dbReference type="Pfam" id="PF00004">
    <property type="entry name" value="AAA"/>
    <property type="match status" value="1"/>
</dbReference>
<dbReference type="Gene3D" id="3.40.50.300">
    <property type="entry name" value="P-loop containing nucleotide triphosphate hydrolases"/>
    <property type="match status" value="1"/>
</dbReference>
<sequence length="231" mass="25652">ITTTFDDVKLPPSSINSVRTLMTLALVRPSAFTYGVLASNKILGLLLYGPPGTGKTHLAKAVAKDCGITMLTISGAEIFAKWAGESEKNIRAIFSLSRKLDPCVIFIDEADSVFRARGAVEWHLHREVVNQFLKEWDGITSNKSQSGFLMLATNRPYDLDEAVIRRLPRRILVDMPTNEDREEILKSFLKDEVLGLDVKLSELSAEARNFTGSDLRNLCVAAAFACEYEQI</sequence>
<name>A0A0C3GYH4_OIDMZ</name>
<reference evidence="4 5" key="1">
    <citation type="submission" date="2014-04" db="EMBL/GenBank/DDBJ databases">
        <authorList>
            <consortium name="DOE Joint Genome Institute"/>
            <person name="Kuo A."/>
            <person name="Martino E."/>
            <person name="Perotto S."/>
            <person name="Kohler A."/>
            <person name="Nagy L.G."/>
            <person name="Floudas D."/>
            <person name="Copeland A."/>
            <person name="Barry K.W."/>
            <person name="Cichocki N."/>
            <person name="Veneault-Fourrey C."/>
            <person name="LaButti K."/>
            <person name="Lindquist E.A."/>
            <person name="Lipzen A."/>
            <person name="Lundell T."/>
            <person name="Morin E."/>
            <person name="Murat C."/>
            <person name="Sun H."/>
            <person name="Tunlid A."/>
            <person name="Henrissat B."/>
            <person name="Grigoriev I.V."/>
            <person name="Hibbett D.S."/>
            <person name="Martin F."/>
            <person name="Nordberg H.P."/>
            <person name="Cantor M.N."/>
            <person name="Hua S.X."/>
        </authorList>
    </citation>
    <scope>NUCLEOTIDE SEQUENCE [LARGE SCALE GENOMIC DNA]</scope>
    <source>
        <strain evidence="4 5">Zn</strain>
    </source>
</reference>
<dbReference type="InterPro" id="IPR051701">
    <property type="entry name" value="Mito_OM_Translocase_MSP1"/>
</dbReference>
<dbReference type="STRING" id="913774.A0A0C3GYH4"/>
<keyword evidence="5" id="KW-1185">Reference proteome</keyword>
<organism evidence="4 5">
    <name type="scientific">Oidiodendron maius (strain Zn)</name>
    <dbReference type="NCBI Taxonomy" id="913774"/>
    <lineage>
        <taxon>Eukaryota</taxon>
        <taxon>Fungi</taxon>
        <taxon>Dikarya</taxon>
        <taxon>Ascomycota</taxon>
        <taxon>Pezizomycotina</taxon>
        <taxon>Leotiomycetes</taxon>
        <taxon>Leotiomycetes incertae sedis</taxon>
        <taxon>Myxotrichaceae</taxon>
        <taxon>Oidiodendron</taxon>
    </lineage>
</organism>
<dbReference type="AlphaFoldDB" id="A0A0C3GYH4"/>